<dbReference type="FunFam" id="3.40.50.10860:FF:000002">
    <property type="entry name" value="Glutamate dehydrogenase"/>
    <property type="match status" value="1"/>
</dbReference>
<dbReference type="Gene3D" id="3.40.50.720">
    <property type="entry name" value="NAD(P)-binding Rossmann-like Domain"/>
    <property type="match status" value="1"/>
</dbReference>
<proteinExistence type="inferred from homology"/>
<evidence type="ECO:0000256" key="9">
    <source>
        <dbReference type="RuleBase" id="RU004417"/>
    </source>
</evidence>
<dbReference type="Proteomes" id="UP000050996">
    <property type="component" value="Unassembled WGS sequence"/>
</dbReference>
<evidence type="ECO:0000256" key="5">
    <source>
        <dbReference type="PIRNR" id="PIRNR000185"/>
    </source>
</evidence>
<dbReference type="Pfam" id="PF00208">
    <property type="entry name" value="ELFV_dehydrog"/>
    <property type="match status" value="1"/>
</dbReference>
<evidence type="ECO:0000313" key="12">
    <source>
        <dbReference type="Proteomes" id="UP000050996"/>
    </source>
</evidence>
<feature type="site" description="Important for catalysis" evidence="8">
    <location>
        <position position="180"/>
    </location>
</feature>
<comment type="subunit">
    <text evidence="2">Homohexamer.</text>
</comment>
<keyword evidence="7" id="KW-0547">Nucleotide-binding</keyword>
<dbReference type="SUPFAM" id="SSF53223">
    <property type="entry name" value="Aminoacid dehydrogenase-like, N-terminal domain"/>
    <property type="match status" value="1"/>
</dbReference>
<accession>A0A0Q3QJW1</accession>
<feature type="binding site" evidence="7">
    <location>
        <position position="392"/>
    </location>
    <ligand>
        <name>substrate</name>
    </ligand>
</feature>
<dbReference type="GO" id="GO:0004354">
    <property type="term" value="F:glutamate dehydrogenase (NADP+) activity"/>
    <property type="evidence" value="ECO:0007669"/>
    <property type="project" value="TreeGrafter"/>
</dbReference>
<dbReference type="GO" id="GO:0005829">
    <property type="term" value="C:cytosol"/>
    <property type="evidence" value="ECO:0007669"/>
    <property type="project" value="TreeGrafter"/>
</dbReference>
<comment type="similarity">
    <text evidence="1 5 9">Belongs to the Glu/Leu/Phe/Val dehydrogenases family.</text>
</comment>
<reference evidence="11 12" key="1">
    <citation type="submission" date="2015-09" db="EMBL/GenBank/DDBJ databases">
        <title>Genome sequencing project for genomic taxonomy and phylogenomics of Bacillus-like bacteria.</title>
        <authorList>
            <person name="Liu B."/>
            <person name="Wang J."/>
            <person name="Zhu Y."/>
            <person name="Liu G."/>
            <person name="Chen Q."/>
            <person name="Chen Z."/>
            <person name="Lan J."/>
            <person name="Che J."/>
            <person name="Ge C."/>
            <person name="Shi H."/>
            <person name="Pan Z."/>
            <person name="Liu X."/>
        </authorList>
    </citation>
    <scope>NUCLEOTIDE SEQUENCE [LARGE SCALE GENOMIC DNA]</scope>
    <source>
        <strain evidence="11 12">FJAT-18043</strain>
    </source>
</reference>
<evidence type="ECO:0000259" key="10">
    <source>
        <dbReference type="SMART" id="SM00839"/>
    </source>
</evidence>
<dbReference type="PANTHER" id="PTHR43571">
    <property type="entry name" value="NADP-SPECIFIC GLUTAMATE DEHYDROGENASE 1-RELATED"/>
    <property type="match status" value="1"/>
</dbReference>
<dbReference type="InterPro" id="IPR046346">
    <property type="entry name" value="Aminoacid_DH-like_N_sf"/>
</dbReference>
<dbReference type="InterPro" id="IPR006096">
    <property type="entry name" value="Glu/Leu/Phe/Val/Trp_DH_C"/>
</dbReference>
<dbReference type="SMART" id="SM00839">
    <property type="entry name" value="ELFV_dehydrog"/>
    <property type="match status" value="1"/>
</dbReference>
<dbReference type="InterPro" id="IPR006097">
    <property type="entry name" value="Glu/Leu/Phe/Val/Trp_DH_dimer"/>
</dbReference>
<evidence type="ECO:0000313" key="11">
    <source>
        <dbReference type="EMBL" id="KQL17894.1"/>
    </source>
</evidence>
<feature type="binding site" evidence="7">
    <location>
        <position position="255"/>
    </location>
    <ligand>
        <name>NAD(+)</name>
        <dbReference type="ChEBI" id="CHEBI:57540"/>
    </ligand>
</feature>
<feature type="binding site" evidence="7">
    <location>
        <position position="125"/>
    </location>
    <ligand>
        <name>substrate</name>
    </ligand>
</feature>
<dbReference type="InterPro" id="IPR033922">
    <property type="entry name" value="NAD_bind_Glu_DH"/>
</dbReference>
<dbReference type="InterPro" id="IPR014362">
    <property type="entry name" value="Glu_DH"/>
</dbReference>
<dbReference type="FunFam" id="1.10.285.10:FF:000001">
    <property type="entry name" value="Glutamate dehydrogenase"/>
    <property type="match status" value="1"/>
</dbReference>
<dbReference type="Gene3D" id="1.10.285.10">
    <property type="entry name" value="Glutamate Dehydrogenase, chain A, domain 3"/>
    <property type="match status" value="2"/>
</dbReference>
<dbReference type="InterPro" id="IPR036291">
    <property type="entry name" value="NAD(P)-bd_dom_sf"/>
</dbReference>
<keyword evidence="12" id="KW-1185">Reference proteome</keyword>
<evidence type="ECO:0000256" key="6">
    <source>
        <dbReference type="PIRSR" id="PIRSR000185-1"/>
    </source>
</evidence>
<dbReference type="PRINTS" id="PR00082">
    <property type="entry name" value="GLFDHDRGNASE"/>
</dbReference>
<dbReference type="GO" id="GO:0000166">
    <property type="term" value="F:nucleotide binding"/>
    <property type="evidence" value="ECO:0007669"/>
    <property type="project" value="UniProtKB-KW"/>
</dbReference>
<evidence type="ECO:0000256" key="3">
    <source>
        <dbReference type="ARBA" id="ARBA00012896"/>
    </source>
</evidence>
<evidence type="ECO:0000256" key="7">
    <source>
        <dbReference type="PIRSR" id="PIRSR000185-2"/>
    </source>
</evidence>
<feature type="binding site" evidence="7">
    <location>
        <position position="224"/>
    </location>
    <ligand>
        <name>NAD(+)</name>
        <dbReference type="ChEBI" id="CHEBI:57540"/>
    </ligand>
</feature>
<dbReference type="FunFam" id="3.40.50.720:FF:000030">
    <property type="entry name" value="Glutamate dehydrogenase"/>
    <property type="match status" value="1"/>
</dbReference>
<name>A0A0Q3QJW1_9BACI</name>
<evidence type="ECO:0000256" key="2">
    <source>
        <dbReference type="ARBA" id="ARBA00011643"/>
    </source>
</evidence>
<gene>
    <name evidence="11" type="ORF">AN957_04250</name>
</gene>
<dbReference type="PATRIC" id="fig|1637975.4.peg.532"/>
<feature type="domain" description="Glutamate/phenylalanine/leucine/valine/L-tryptophan dehydrogenase C-terminal" evidence="10">
    <location>
        <begin position="217"/>
        <end position="458"/>
    </location>
</feature>
<dbReference type="InterPro" id="IPR050724">
    <property type="entry name" value="Glu_Leu_Phe_Val_DH"/>
</dbReference>
<dbReference type="STRING" id="1637975.AN957_04250"/>
<dbReference type="InterPro" id="IPR006095">
    <property type="entry name" value="Glu/Leu/Phe/Val/Trp_DH"/>
</dbReference>
<feature type="binding site" evidence="7">
    <location>
        <position position="104"/>
    </location>
    <ligand>
        <name>substrate</name>
    </ligand>
</feature>
<organism evidence="11 12">
    <name type="scientific">Cytobacillus solani</name>
    <dbReference type="NCBI Taxonomy" id="1637975"/>
    <lineage>
        <taxon>Bacteria</taxon>
        <taxon>Bacillati</taxon>
        <taxon>Bacillota</taxon>
        <taxon>Bacilli</taxon>
        <taxon>Bacillales</taxon>
        <taxon>Bacillaceae</taxon>
        <taxon>Cytobacillus</taxon>
    </lineage>
</organism>
<dbReference type="PIRSF" id="PIRSF000185">
    <property type="entry name" value="Glu_DH"/>
    <property type="match status" value="1"/>
</dbReference>
<sequence length="460" mass="50322">MQTLEEVKNSETKTALDYVNNVFEVVKMRNPFEYEFHQAVEEIFDSLVPVFSKHPKYMNHGILERIVEPERVITFRVPWTDDTGKVQVNRGFRVQYSSTIGPYKGGIRFHPSVNSSIIKFLGFEQIFKNSLTGQPIGGGKGGADFDPKGKSDGEIMRFTQSFMTELSKYIGPDIDVPAGDIGVGAREIGYMFGQYKRLRGAYEAGVLTGKGIGYGGSLGRKEATGYGTIYFVEEMLADKCLSFEGSTVIVSGSGNVSIYAMEKAIHLGAKVVACSDSNGYVYDENGINLETVKRLKELEGKRIYEYALEHPNAQYIEGCSGIWSIPCDIALPCATQNEIDEYSAKILVANGVKALGEGANMPSTLAAINVFLKNDVLFAPAKAANAGGVAVSSLEMAQNSARLSWTFEEVDEKLREIMTTIYRNSMKAAEEYGYQGNLVVGANIAGFIRVADAMIVQGVV</sequence>
<evidence type="ECO:0000256" key="4">
    <source>
        <dbReference type="ARBA" id="ARBA00023002"/>
    </source>
</evidence>
<dbReference type="Pfam" id="PF02812">
    <property type="entry name" value="ELFV_dehydrog_N"/>
    <property type="match status" value="1"/>
</dbReference>
<dbReference type="EMBL" id="LJIX01000006">
    <property type="protein sequence ID" value="KQL17894.1"/>
    <property type="molecule type" value="Genomic_DNA"/>
</dbReference>
<feature type="binding site" evidence="7">
    <location>
        <position position="179"/>
    </location>
    <ligand>
        <name>substrate</name>
    </ligand>
</feature>
<dbReference type="SUPFAM" id="SSF51735">
    <property type="entry name" value="NAD(P)-binding Rossmann-fold domains"/>
    <property type="match status" value="1"/>
</dbReference>
<dbReference type="CDD" id="cd05313">
    <property type="entry name" value="NAD_bind_2_Glu_DH"/>
    <property type="match status" value="1"/>
</dbReference>
<evidence type="ECO:0000256" key="1">
    <source>
        <dbReference type="ARBA" id="ARBA00006382"/>
    </source>
</evidence>
<feature type="binding site" evidence="7">
    <location>
        <position position="128"/>
    </location>
    <ligand>
        <name>substrate</name>
    </ligand>
</feature>
<dbReference type="Gene3D" id="3.40.50.10860">
    <property type="entry name" value="Leucine Dehydrogenase, chain A, domain 1"/>
    <property type="match status" value="1"/>
</dbReference>
<feature type="active site" description="Proton donor" evidence="6">
    <location>
        <position position="140"/>
    </location>
</feature>
<comment type="caution">
    <text evidence="11">The sequence shown here is derived from an EMBL/GenBank/DDBJ whole genome shotgun (WGS) entry which is preliminary data.</text>
</comment>
<dbReference type="RefSeq" id="WP_053479142.1">
    <property type="nucleotide sequence ID" value="NZ_CP041305.1"/>
</dbReference>
<keyword evidence="7" id="KW-0520">NAD</keyword>
<dbReference type="NCBIfam" id="NF006929">
    <property type="entry name" value="PRK09414.1"/>
    <property type="match status" value="1"/>
</dbReference>
<dbReference type="AlphaFoldDB" id="A0A0Q3QJW1"/>
<dbReference type="PANTHER" id="PTHR43571:SF1">
    <property type="entry name" value="NADP-SPECIFIC GLUTAMATE DEHYDROGENASE 1-RELATED"/>
    <property type="match status" value="1"/>
</dbReference>
<dbReference type="GO" id="GO:0006537">
    <property type="term" value="P:glutamate biosynthetic process"/>
    <property type="evidence" value="ECO:0007669"/>
    <property type="project" value="TreeGrafter"/>
</dbReference>
<keyword evidence="4 5" id="KW-0560">Oxidoreductase</keyword>
<evidence type="ECO:0000256" key="8">
    <source>
        <dbReference type="PIRSR" id="PIRSR000185-3"/>
    </source>
</evidence>
<protein>
    <recommendedName>
        <fullName evidence="3 5">Glutamate dehydrogenase</fullName>
    </recommendedName>
</protein>